<evidence type="ECO:0000259" key="4">
    <source>
        <dbReference type="PROSITE" id="PS50011"/>
    </source>
</evidence>
<feature type="domain" description="Protein kinase" evidence="4">
    <location>
        <begin position="1"/>
        <end position="93"/>
    </location>
</feature>
<dbReference type="EMBL" id="JACAZI010000003">
    <property type="protein sequence ID" value="KAF7366250.1"/>
    <property type="molecule type" value="Genomic_DNA"/>
</dbReference>
<dbReference type="Gene3D" id="1.10.510.10">
    <property type="entry name" value="Transferase(Phosphotransferase) domain 1"/>
    <property type="match status" value="1"/>
</dbReference>
<sequence length="418" mass="45743">MSPERLCGSASKKPSDIYAFGMTIYELFTNDTPLGHVPPQDLRSLVVHDGLRPDRLGEDDQPVMPEDAWDLTVQLWTTGAPDRPTSGRLYDLLMQLQDSTSSESISLPLSPSSSNDAQTPQKRHLMLMTVLKNSQMPSHCLAFSPNGRYLATALLDGTVWIWEVLSGNPIFNFIAQHHGKPLPHSSHLRWEVLSIAFAPDGQRIATAGRVVQVWDLITRERSLPALTNHTSAVWCVAFSSDGRFLASGSEDHTAIIWHADTGTIHATLAQHVHLVRAVQFSPDSALVATGAWDKTVRIWEVSTGACVHVLRDHTAVVSTELSALGTYAGGAQRDAPWTGSARLMQSLSYSPNGKWIITGDWDSTVQLLDVRTGRVVGELALTPRTHIFCVAFSPDGRAVAVASEQPKILMFSEPGQFN</sequence>
<dbReference type="InterPro" id="IPR000719">
    <property type="entry name" value="Prot_kinase_dom"/>
</dbReference>
<dbReference type="AlphaFoldDB" id="A0A8H7D9G7"/>
<evidence type="ECO:0000256" key="2">
    <source>
        <dbReference type="ARBA" id="ARBA00022737"/>
    </source>
</evidence>
<dbReference type="PROSITE" id="PS00678">
    <property type="entry name" value="WD_REPEATS_1"/>
    <property type="match status" value="2"/>
</dbReference>
<accession>A0A8H7D9G7</accession>
<dbReference type="Gene3D" id="2.130.10.10">
    <property type="entry name" value="YVTN repeat-like/Quinoprotein amine dehydrogenase"/>
    <property type="match status" value="3"/>
</dbReference>
<dbReference type="PROSITE" id="PS50294">
    <property type="entry name" value="WD_REPEATS_REGION"/>
    <property type="match status" value="3"/>
</dbReference>
<organism evidence="5 6">
    <name type="scientific">Mycena venus</name>
    <dbReference type="NCBI Taxonomy" id="2733690"/>
    <lineage>
        <taxon>Eukaryota</taxon>
        <taxon>Fungi</taxon>
        <taxon>Dikarya</taxon>
        <taxon>Basidiomycota</taxon>
        <taxon>Agaricomycotina</taxon>
        <taxon>Agaricomycetes</taxon>
        <taxon>Agaricomycetidae</taxon>
        <taxon>Agaricales</taxon>
        <taxon>Marasmiineae</taxon>
        <taxon>Mycenaceae</taxon>
        <taxon>Mycena</taxon>
    </lineage>
</organism>
<dbReference type="OrthoDB" id="6262491at2759"/>
<gene>
    <name evidence="5" type="ORF">MVEN_00502500</name>
</gene>
<dbReference type="PROSITE" id="PS50011">
    <property type="entry name" value="PROTEIN_KINASE_DOM"/>
    <property type="match status" value="1"/>
</dbReference>
<feature type="repeat" description="WD" evidence="3">
    <location>
        <begin position="131"/>
        <end position="172"/>
    </location>
</feature>
<dbReference type="PANTHER" id="PTHR19879:SF9">
    <property type="entry name" value="TRANSCRIPTION INITIATION FACTOR TFIID SUBUNIT 5"/>
    <property type="match status" value="1"/>
</dbReference>
<dbReference type="Pfam" id="PF00400">
    <property type="entry name" value="WD40"/>
    <property type="match status" value="6"/>
</dbReference>
<keyword evidence="5" id="KW-0418">Kinase</keyword>
<dbReference type="Proteomes" id="UP000620124">
    <property type="component" value="Unassembled WGS sequence"/>
</dbReference>
<feature type="repeat" description="WD" evidence="3">
    <location>
        <begin position="226"/>
        <end position="267"/>
    </location>
</feature>
<comment type="caution">
    <text evidence="5">The sequence shown here is derived from an EMBL/GenBank/DDBJ whole genome shotgun (WGS) entry which is preliminary data.</text>
</comment>
<name>A0A8H7D9G7_9AGAR</name>
<dbReference type="PANTHER" id="PTHR19879">
    <property type="entry name" value="TRANSCRIPTION INITIATION FACTOR TFIID"/>
    <property type="match status" value="1"/>
</dbReference>
<dbReference type="InterPro" id="IPR011009">
    <property type="entry name" value="Kinase-like_dom_sf"/>
</dbReference>
<dbReference type="PROSITE" id="PS50082">
    <property type="entry name" value="WD_REPEATS_2"/>
    <property type="match status" value="4"/>
</dbReference>
<dbReference type="SUPFAM" id="SSF56112">
    <property type="entry name" value="Protein kinase-like (PK-like)"/>
    <property type="match status" value="1"/>
</dbReference>
<dbReference type="CDD" id="cd00200">
    <property type="entry name" value="WD40"/>
    <property type="match status" value="1"/>
</dbReference>
<dbReference type="InterPro" id="IPR001680">
    <property type="entry name" value="WD40_rpt"/>
</dbReference>
<dbReference type="SUPFAM" id="SSF50978">
    <property type="entry name" value="WD40 repeat-like"/>
    <property type="match status" value="1"/>
</dbReference>
<dbReference type="GO" id="GO:0004672">
    <property type="term" value="F:protein kinase activity"/>
    <property type="evidence" value="ECO:0007669"/>
    <property type="project" value="InterPro"/>
</dbReference>
<dbReference type="GO" id="GO:0005524">
    <property type="term" value="F:ATP binding"/>
    <property type="evidence" value="ECO:0007669"/>
    <property type="project" value="InterPro"/>
</dbReference>
<evidence type="ECO:0000256" key="3">
    <source>
        <dbReference type="PROSITE-ProRule" id="PRU00221"/>
    </source>
</evidence>
<evidence type="ECO:0000313" key="6">
    <source>
        <dbReference type="Proteomes" id="UP000620124"/>
    </source>
</evidence>
<keyword evidence="1 3" id="KW-0853">WD repeat</keyword>
<evidence type="ECO:0000313" key="5">
    <source>
        <dbReference type="EMBL" id="KAF7366250.1"/>
    </source>
</evidence>
<keyword evidence="2" id="KW-0677">Repeat</keyword>
<feature type="repeat" description="WD" evidence="3">
    <location>
        <begin position="268"/>
        <end position="309"/>
    </location>
</feature>
<keyword evidence="5" id="KW-0808">Transferase</keyword>
<dbReference type="InterPro" id="IPR015943">
    <property type="entry name" value="WD40/YVTN_repeat-like_dom_sf"/>
</dbReference>
<dbReference type="InterPro" id="IPR019775">
    <property type="entry name" value="WD40_repeat_CS"/>
</dbReference>
<dbReference type="InterPro" id="IPR036322">
    <property type="entry name" value="WD40_repeat_dom_sf"/>
</dbReference>
<proteinExistence type="predicted"/>
<reference evidence="5" key="1">
    <citation type="submission" date="2020-05" db="EMBL/GenBank/DDBJ databases">
        <title>Mycena genomes resolve the evolution of fungal bioluminescence.</title>
        <authorList>
            <person name="Tsai I.J."/>
        </authorList>
    </citation>
    <scope>NUCLEOTIDE SEQUENCE</scope>
    <source>
        <strain evidence="5">CCC161011</strain>
    </source>
</reference>
<feature type="repeat" description="WD" evidence="3">
    <location>
        <begin position="337"/>
        <end position="378"/>
    </location>
</feature>
<keyword evidence="6" id="KW-1185">Reference proteome</keyword>
<evidence type="ECO:0000256" key="1">
    <source>
        <dbReference type="ARBA" id="ARBA00022574"/>
    </source>
</evidence>
<protein>
    <submittedName>
        <fullName evidence="5">Kinase-like protein</fullName>
    </submittedName>
</protein>
<dbReference type="SMART" id="SM00320">
    <property type="entry name" value="WD40"/>
    <property type="match status" value="6"/>
</dbReference>